<dbReference type="InterPro" id="IPR050680">
    <property type="entry name" value="YpeA/RimI_acetyltransf"/>
</dbReference>
<evidence type="ECO:0000256" key="3">
    <source>
        <dbReference type="ARBA" id="ARBA00022679"/>
    </source>
</evidence>
<dbReference type="Pfam" id="PF00583">
    <property type="entry name" value="Acetyltransf_1"/>
    <property type="match status" value="1"/>
</dbReference>
<dbReference type="AlphaFoldDB" id="A0A381QYL8"/>
<comment type="similarity">
    <text evidence="1">Belongs to the acetyltransferase family. RimI subfamily.</text>
</comment>
<keyword evidence="4" id="KW-0012">Acyltransferase</keyword>
<sequence length="154" mass="17265">VNDLKLGVDVVIRPMHTDDIDSVVAIELQAFTSPWKAETFLGLIGRDGAELWVIEHSRVGVIAYGVLWCLLDQGELANMAVAPEFLGQGLAVELLNHLLEVASNRGVESIYLEVRESNERAADLYLGFGFEEIGRRESYYNFPKEDARVMRIEL</sequence>
<feature type="non-terminal residue" evidence="6">
    <location>
        <position position="1"/>
    </location>
</feature>
<dbReference type="Gene3D" id="3.40.630.30">
    <property type="match status" value="1"/>
</dbReference>
<keyword evidence="3" id="KW-0808">Transferase</keyword>
<dbReference type="GO" id="GO:0008080">
    <property type="term" value="F:N-acetyltransferase activity"/>
    <property type="evidence" value="ECO:0007669"/>
    <property type="project" value="InterPro"/>
</dbReference>
<evidence type="ECO:0000256" key="4">
    <source>
        <dbReference type="ARBA" id="ARBA00023315"/>
    </source>
</evidence>
<dbReference type="CDD" id="cd04301">
    <property type="entry name" value="NAT_SF"/>
    <property type="match status" value="1"/>
</dbReference>
<evidence type="ECO:0000259" key="5">
    <source>
        <dbReference type="PROSITE" id="PS51186"/>
    </source>
</evidence>
<dbReference type="NCBIfam" id="TIGR01575">
    <property type="entry name" value="rimI"/>
    <property type="match status" value="1"/>
</dbReference>
<dbReference type="SUPFAM" id="SSF55729">
    <property type="entry name" value="Acyl-CoA N-acyltransferases (Nat)"/>
    <property type="match status" value="1"/>
</dbReference>
<evidence type="ECO:0000313" key="6">
    <source>
        <dbReference type="EMBL" id="SUZ84250.1"/>
    </source>
</evidence>
<dbReference type="InterPro" id="IPR000182">
    <property type="entry name" value="GNAT_dom"/>
</dbReference>
<feature type="domain" description="N-acetyltransferase" evidence="5">
    <location>
        <begin position="10"/>
        <end position="154"/>
    </location>
</feature>
<organism evidence="6">
    <name type="scientific">marine metagenome</name>
    <dbReference type="NCBI Taxonomy" id="408172"/>
    <lineage>
        <taxon>unclassified sequences</taxon>
        <taxon>metagenomes</taxon>
        <taxon>ecological metagenomes</taxon>
    </lineage>
</organism>
<gene>
    <name evidence="6" type="ORF">METZ01_LOCUS37104</name>
</gene>
<dbReference type="EMBL" id="UINC01001587">
    <property type="protein sequence ID" value="SUZ84250.1"/>
    <property type="molecule type" value="Genomic_DNA"/>
</dbReference>
<proteinExistence type="inferred from homology"/>
<evidence type="ECO:0000256" key="1">
    <source>
        <dbReference type="ARBA" id="ARBA00005395"/>
    </source>
</evidence>
<protein>
    <recommendedName>
        <fullName evidence="5">N-acetyltransferase domain-containing protein</fullName>
    </recommendedName>
</protein>
<evidence type="ECO:0000256" key="2">
    <source>
        <dbReference type="ARBA" id="ARBA00022490"/>
    </source>
</evidence>
<dbReference type="InterPro" id="IPR016181">
    <property type="entry name" value="Acyl_CoA_acyltransferase"/>
</dbReference>
<dbReference type="PROSITE" id="PS51186">
    <property type="entry name" value="GNAT"/>
    <property type="match status" value="1"/>
</dbReference>
<dbReference type="PANTHER" id="PTHR43420:SF44">
    <property type="entry name" value="ACETYLTRANSFERASE YPEA"/>
    <property type="match status" value="1"/>
</dbReference>
<reference evidence="6" key="1">
    <citation type="submission" date="2018-05" db="EMBL/GenBank/DDBJ databases">
        <authorList>
            <person name="Lanie J.A."/>
            <person name="Ng W.-L."/>
            <person name="Kazmierczak K.M."/>
            <person name="Andrzejewski T.M."/>
            <person name="Davidsen T.M."/>
            <person name="Wayne K.J."/>
            <person name="Tettelin H."/>
            <person name="Glass J.I."/>
            <person name="Rusch D."/>
            <person name="Podicherti R."/>
            <person name="Tsui H.-C.T."/>
            <person name="Winkler M.E."/>
        </authorList>
    </citation>
    <scope>NUCLEOTIDE SEQUENCE</scope>
</reference>
<keyword evidence="2" id="KW-0963">Cytoplasm</keyword>
<dbReference type="InterPro" id="IPR006464">
    <property type="entry name" value="AcTrfase_RimI/Ard1"/>
</dbReference>
<accession>A0A381QYL8</accession>
<name>A0A381QYL8_9ZZZZ</name>
<dbReference type="PANTHER" id="PTHR43420">
    <property type="entry name" value="ACETYLTRANSFERASE"/>
    <property type="match status" value="1"/>
</dbReference>